<comment type="caution">
    <text evidence="3">The sequence shown here is derived from an EMBL/GenBank/DDBJ whole genome shotgun (WGS) entry which is preliminary data.</text>
</comment>
<dbReference type="PROSITE" id="PS50943">
    <property type="entry name" value="HTH_CROC1"/>
    <property type="match status" value="1"/>
</dbReference>
<evidence type="ECO:0000313" key="4">
    <source>
        <dbReference type="Proteomes" id="UP000272015"/>
    </source>
</evidence>
<evidence type="ECO:0000259" key="2">
    <source>
        <dbReference type="PROSITE" id="PS50943"/>
    </source>
</evidence>
<dbReference type="OrthoDB" id="9794834at2"/>
<organism evidence="3 4">
    <name type="scientific">Cryobacterium melibiosiphilum</name>
    <dbReference type="NCBI Taxonomy" id="995039"/>
    <lineage>
        <taxon>Bacteria</taxon>
        <taxon>Bacillati</taxon>
        <taxon>Actinomycetota</taxon>
        <taxon>Actinomycetes</taxon>
        <taxon>Micrococcales</taxon>
        <taxon>Microbacteriaceae</taxon>
        <taxon>Cryobacterium</taxon>
    </lineage>
</organism>
<dbReference type="Pfam" id="PF13560">
    <property type="entry name" value="HTH_31"/>
    <property type="match status" value="1"/>
</dbReference>
<comment type="similarity">
    <text evidence="1">Belongs to the short-chain fatty acyl-CoA assimilation regulator (ScfR) family.</text>
</comment>
<dbReference type="SMART" id="SM00530">
    <property type="entry name" value="HTH_XRE"/>
    <property type="match status" value="1"/>
</dbReference>
<dbReference type="InterPro" id="IPR010982">
    <property type="entry name" value="Lambda_DNA-bd_dom_sf"/>
</dbReference>
<dbReference type="InterPro" id="IPR001387">
    <property type="entry name" value="Cro/C1-type_HTH"/>
</dbReference>
<dbReference type="Proteomes" id="UP000272015">
    <property type="component" value="Unassembled WGS sequence"/>
</dbReference>
<dbReference type="PANTHER" id="PTHR43236:SF1">
    <property type="entry name" value="BLL7220 PROTEIN"/>
    <property type="match status" value="1"/>
</dbReference>
<dbReference type="PANTHER" id="PTHR43236">
    <property type="entry name" value="ANTITOXIN HIGA1"/>
    <property type="match status" value="1"/>
</dbReference>
<dbReference type="CDD" id="cd00093">
    <property type="entry name" value="HTH_XRE"/>
    <property type="match status" value="1"/>
</dbReference>
<evidence type="ECO:0000313" key="3">
    <source>
        <dbReference type="EMBL" id="RJT90190.1"/>
    </source>
</evidence>
<name>A0A3A5MJ64_9MICO</name>
<dbReference type="SUPFAM" id="SSF47413">
    <property type="entry name" value="lambda repressor-like DNA-binding domains"/>
    <property type="match status" value="1"/>
</dbReference>
<evidence type="ECO:0000256" key="1">
    <source>
        <dbReference type="ARBA" id="ARBA00007227"/>
    </source>
</evidence>
<accession>A0A3A5MJ64</accession>
<proteinExistence type="inferred from homology"/>
<protein>
    <submittedName>
        <fullName evidence="3">ImmA/IrrE family metallo-endopeptidase</fullName>
    </submittedName>
</protein>
<sequence>MSRNFQHERLAAARDIRGRTGKSIAEAAQISDEWFSAILRGRKTPQPETVAAFAKTLDFPEDFFFRPIELEPPADAFHFRASSRLAKKDEGAARGLSVIAMELCEWMDETYNLPTAAVPELQDLVGGDVPLEPEQAAESLRLEWGLGYRPIKNLLQLMEAKGIRVFSAGGPIKAIDAFSFRNGATPVVFLNVHKSLERIRFDLAHELGHLVLHSGSFNVDAGRQKEQEANDFAAAFLMPRSDVLGSVRGNISTERVLDLKSRWGVSAMALTFRLHKLGVLSEWVYRMQCQQLASRGFRSGEPTSILRPEQSSLLTQLLDDLRGRGSGFLEIAQAVNVRSQDIRDLTLGLVPPSTGRPEQAPGIVHLSAVRNLA</sequence>
<feature type="domain" description="HTH cro/C1-type" evidence="2">
    <location>
        <begin position="10"/>
        <end position="64"/>
    </location>
</feature>
<keyword evidence="4" id="KW-1185">Reference proteome</keyword>
<dbReference type="Pfam" id="PF06114">
    <property type="entry name" value="Peptidase_M78"/>
    <property type="match status" value="1"/>
</dbReference>
<dbReference type="GO" id="GO:0003677">
    <property type="term" value="F:DNA binding"/>
    <property type="evidence" value="ECO:0007669"/>
    <property type="project" value="InterPro"/>
</dbReference>
<reference evidence="3 4" key="1">
    <citation type="submission" date="2018-09" db="EMBL/GenBank/DDBJ databases">
        <title>Novel species of Cryobacterium.</title>
        <authorList>
            <person name="Liu Q."/>
            <person name="Xin Y.-H."/>
        </authorList>
    </citation>
    <scope>NUCLEOTIDE SEQUENCE [LARGE SCALE GENOMIC DNA]</scope>
    <source>
        <strain evidence="3 4">Hh39</strain>
    </source>
</reference>
<dbReference type="InterPro" id="IPR010359">
    <property type="entry name" value="IrrE_HExxH"/>
</dbReference>
<dbReference type="AlphaFoldDB" id="A0A3A5MJ64"/>
<dbReference type="RefSeq" id="WP_119972291.1">
    <property type="nucleotide sequence ID" value="NZ_JBHSQA010000024.1"/>
</dbReference>
<dbReference type="Gene3D" id="1.10.260.40">
    <property type="entry name" value="lambda repressor-like DNA-binding domains"/>
    <property type="match status" value="1"/>
</dbReference>
<dbReference type="Gene3D" id="1.10.10.2910">
    <property type="match status" value="1"/>
</dbReference>
<dbReference type="InterPro" id="IPR052345">
    <property type="entry name" value="Rad_response_metalloprotease"/>
</dbReference>
<gene>
    <name evidence="3" type="ORF">D6T64_04515</name>
</gene>
<dbReference type="EMBL" id="QZVS01000063">
    <property type="protein sequence ID" value="RJT90190.1"/>
    <property type="molecule type" value="Genomic_DNA"/>
</dbReference>